<evidence type="ECO:0000259" key="14">
    <source>
        <dbReference type="PROSITE" id="PS50199"/>
    </source>
</evidence>
<dbReference type="SUPFAM" id="SSF90209">
    <property type="entry name" value="Ran binding protein zinc finger-like"/>
    <property type="match status" value="1"/>
</dbReference>
<evidence type="ECO:0000256" key="1">
    <source>
        <dbReference type="ARBA" id="ARBA00001936"/>
    </source>
</evidence>
<dbReference type="OrthoDB" id="9975959at2759"/>
<comment type="cofactor">
    <cofactor evidence="1">
        <name>Mn(2+)</name>
        <dbReference type="ChEBI" id="CHEBI:29035"/>
    </cofactor>
</comment>
<keyword evidence="6" id="KW-0227">DNA damage</keyword>
<dbReference type="SUPFAM" id="SSF56219">
    <property type="entry name" value="DNase I-like"/>
    <property type="match status" value="1"/>
</dbReference>
<dbReference type="FunFam" id="3.60.10.10:FF:000058">
    <property type="entry name" value="Tyrosyl-DNA phosphodiesterase 2"/>
    <property type="match status" value="1"/>
</dbReference>
<keyword evidence="12" id="KW-0539">Nucleus</keyword>
<comment type="caution">
    <text evidence="15">The sequence shown here is derived from an EMBL/GenBank/DDBJ whole genome shotgun (WGS) entry which is preliminary data.</text>
</comment>
<keyword evidence="11" id="KW-0234">DNA repair</keyword>
<proteinExistence type="predicted"/>
<dbReference type="EMBL" id="QPKB01000007">
    <property type="protein sequence ID" value="RWR88477.1"/>
    <property type="molecule type" value="Genomic_DNA"/>
</dbReference>
<dbReference type="InterPro" id="IPR001876">
    <property type="entry name" value="Znf_RanBP2"/>
</dbReference>
<dbReference type="InterPro" id="IPR036691">
    <property type="entry name" value="Endo/exonu/phosph_ase_sf"/>
</dbReference>
<name>A0A3S3PDR3_9MAGN</name>
<evidence type="ECO:0000256" key="10">
    <source>
        <dbReference type="ARBA" id="ARBA00022842"/>
    </source>
</evidence>
<feature type="domain" description="RanBP2-type" evidence="14">
    <location>
        <begin position="36"/>
        <end position="65"/>
    </location>
</feature>
<evidence type="ECO:0000256" key="12">
    <source>
        <dbReference type="ARBA" id="ARBA00023242"/>
    </source>
</evidence>
<dbReference type="Gene3D" id="3.60.10.10">
    <property type="entry name" value="Endonuclease/exonuclease/phosphatase"/>
    <property type="match status" value="1"/>
</dbReference>
<comment type="cofactor">
    <cofactor evidence="2">
        <name>Mg(2+)</name>
        <dbReference type="ChEBI" id="CHEBI:18420"/>
    </cofactor>
</comment>
<evidence type="ECO:0000256" key="9">
    <source>
        <dbReference type="ARBA" id="ARBA00022833"/>
    </source>
</evidence>
<accession>A0A3S3PDR3</accession>
<reference evidence="15 16" key="1">
    <citation type="journal article" date="2019" name="Nat. Plants">
        <title>Stout camphor tree genome fills gaps in understanding of flowering plant genome evolution.</title>
        <authorList>
            <person name="Chaw S.M."/>
            <person name="Liu Y.C."/>
            <person name="Wu Y.W."/>
            <person name="Wang H.Y."/>
            <person name="Lin C.I."/>
            <person name="Wu C.S."/>
            <person name="Ke H.M."/>
            <person name="Chang L.Y."/>
            <person name="Hsu C.Y."/>
            <person name="Yang H.T."/>
            <person name="Sudianto E."/>
            <person name="Hsu M.H."/>
            <person name="Wu K.P."/>
            <person name="Wang L.N."/>
            <person name="Leebens-Mack J.H."/>
            <person name="Tsai I.J."/>
        </authorList>
    </citation>
    <scope>NUCLEOTIDE SEQUENCE [LARGE SCALE GENOMIC DNA]</scope>
    <source>
        <strain evidence="16">cv. Chaw 1501</strain>
        <tissue evidence="15">Young leaves</tissue>
    </source>
</reference>
<dbReference type="InterPro" id="IPR005135">
    <property type="entry name" value="Endo/exonuclease/phosphatase"/>
</dbReference>
<protein>
    <submittedName>
        <fullName evidence="15">Endonuclease/exonuclease/phosphatase family protein</fullName>
    </submittedName>
</protein>
<evidence type="ECO:0000256" key="2">
    <source>
        <dbReference type="ARBA" id="ARBA00001946"/>
    </source>
</evidence>
<dbReference type="GO" id="GO:0070260">
    <property type="term" value="F:5'-tyrosyl-DNA phosphodiesterase activity"/>
    <property type="evidence" value="ECO:0007669"/>
    <property type="project" value="TreeGrafter"/>
</dbReference>
<dbReference type="Proteomes" id="UP000283530">
    <property type="component" value="Unassembled WGS sequence"/>
</dbReference>
<dbReference type="SMART" id="SM00547">
    <property type="entry name" value="ZnF_RBZ"/>
    <property type="match status" value="1"/>
</dbReference>
<keyword evidence="9" id="KW-0862">Zinc</keyword>
<keyword evidence="7 13" id="KW-0863">Zinc-finger</keyword>
<keyword evidence="4" id="KW-0540">Nuclease</keyword>
<evidence type="ECO:0000313" key="16">
    <source>
        <dbReference type="Proteomes" id="UP000283530"/>
    </source>
</evidence>
<dbReference type="GO" id="GO:0004527">
    <property type="term" value="F:exonuclease activity"/>
    <property type="evidence" value="ECO:0007669"/>
    <property type="project" value="UniProtKB-KW"/>
</dbReference>
<dbReference type="PANTHER" id="PTHR15822:SF4">
    <property type="entry name" value="TYROSYL-DNA PHOSPHODIESTERASE 2"/>
    <property type="match status" value="1"/>
</dbReference>
<dbReference type="GO" id="GO:0008270">
    <property type="term" value="F:zinc ion binding"/>
    <property type="evidence" value="ECO:0007669"/>
    <property type="project" value="UniProtKB-KW"/>
</dbReference>
<keyword evidence="15" id="KW-0255">Endonuclease</keyword>
<dbReference type="AlphaFoldDB" id="A0A3S3PDR3"/>
<dbReference type="PANTHER" id="PTHR15822">
    <property type="entry name" value="TRAF AND TNF RECEPTOR-ASSOCIATED PROTEIN"/>
    <property type="match status" value="1"/>
</dbReference>
<evidence type="ECO:0000313" key="15">
    <source>
        <dbReference type="EMBL" id="RWR88477.1"/>
    </source>
</evidence>
<dbReference type="GO" id="GO:0006302">
    <property type="term" value="P:double-strand break repair"/>
    <property type="evidence" value="ECO:0007669"/>
    <property type="project" value="TreeGrafter"/>
</dbReference>
<organism evidence="15 16">
    <name type="scientific">Cinnamomum micranthum f. kanehirae</name>
    <dbReference type="NCBI Taxonomy" id="337451"/>
    <lineage>
        <taxon>Eukaryota</taxon>
        <taxon>Viridiplantae</taxon>
        <taxon>Streptophyta</taxon>
        <taxon>Embryophyta</taxon>
        <taxon>Tracheophyta</taxon>
        <taxon>Spermatophyta</taxon>
        <taxon>Magnoliopsida</taxon>
        <taxon>Magnoliidae</taxon>
        <taxon>Laurales</taxon>
        <taxon>Lauraceae</taxon>
        <taxon>Cinnamomum</taxon>
    </lineage>
</organism>
<dbReference type="Gene3D" id="2.30.30.380">
    <property type="entry name" value="Zn-finger domain of Sec23/24"/>
    <property type="match status" value="1"/>
</dbReference>
<evidence type="ECO:0000256" key="5">
    <source>
        <dbReference type="ARBA" id="ARBA00022723"/>
    </source>
</evidence>
<dbReference type="GO" id="GO:0004519">
    <property type="term" value="F:endonuclease activity"/>
    <property type="evidence" value="ECO:0007669"/>
    <property type="project" value="UniProtKB-KW"/>
</dbReference>
<keyword evidence="10" id="KW-0460">Magnesium</keyword>
<dbReference type="PROSITE" id="PS50199">
    <property type="entry name" value="ZF_RANBP2_2"/>
    <property type="match status" value="1"/>
</dbReference>
<dbReference type="PROSITE" id="PS01358">
    <property type="entry name" value="ZF_RANBP2_1"/>
    <property type="match status" value="1"/>
</dbReference>
<dbReference type="InterPro" id="IPR036443">
    <property type="entry name" value="Znf_RanBP2_sf"/>
</dbReference>
<keyword evidence="15" id="KW-0269">Exonuclease</keyword>
<dbReference type="GO" id="GO:0005737">
    <property type="term" value="C:cytoplasm"/>
    <property type="evidence" value="ECO:0007669"/>
    <property type="project" value="TreeGrafter"/>
</dbReference>
<keyword evidence="16" id="KW-1185">Reference proteome</keyword>
<evidence type="ECO:0000256" key="3">
    <source>
        <dbReference type="ARBA" id="ARBA00004322"/>
    </source>
</evidence>
<sequence length="448" mass="50538">MLQMHFPQPSQPEIKLPNLPLSFHLLVFFFFFFSSSSSRWSCNACTFSNPLNSTSCEMCGGGVKPPPFTPSTPFSRFGEMGSISDEELDASIGSVFLPLQPCKRKTQDGVSSNSHVIEPFDHRGSKKAAIAHRVATNAERGLSTIKILSYNIWFREDLEVHKRMKAVGDLIQQHSPDIICFQEVTPNIYDILRQSGWWEEYRCSFSNAKAFPGPYFCMQLSKLPVKAFSSIPFSNSIMGRELCLADIDVQGPKKLVVATSHLESPCPAPPKWDQMFSQERVAQAKEAINLLKNLPNTIFCADMNWDDKLDGQFPLPDGWVDAWVELRPKENGWTYDTKANKMLSANRMLQKRLDRFVCNLSDFKLSGIEMIGMEPLPGLSYCKEKKVRKELQTLVLPILPSDHFGLLLTVQSHSLCEKTNKSNFRIHLTGETLTICVGRISKAMNVVN</sequence>
<comment type="subcellular location">
    <subcellularLocation>
        <location evidence="3">Nucleus</location>
        <location evidence="3">PML body</location>
    </subcellularLocation>
</comment>
<gene>
    <name evidence="15" type="ORF">CKAN_01748700</name>
</gene>
<keyword evidence="8" id="KW-0378">Hydrolase</keyword>
<evidence type="ECO:0000256" key="4">
    <source>
        <dbReference type="ARBA" id="ARBA00022722"/>
    </source>
</evidence>
<keyword evidence="5" id="KW-0479">Metal-binding</keyword>
<dbReference type="InterPro" id="IPR051547">
    <property type="entry name" value="TDP2-like"/>
</dbReference>
<evidence type="ECO:0000256" key="13">
    <source>
        <dbReference type="PROSITE-ProRule" id="PRU00322"/>
    </source>
</evidence>
<evidence type="ECO:0000256" key="7">
    <source>
        <dbReference type="ARBA" id="ARBA00022771"/>
    </source>
</evidence>
<dbReference type="STRING" id="337451.A0A3S3PDR3"/>
<dbReference type="Pfam" id="PF03372">
    <property type="entry name" value="Exo_endo_phos"/>
    <property type="match status" value="1"/>
</dbReference>
<evidence type="ECO:0000256" key="6">
    <source>
        <dbReference type="ARBA" id="ARBA00022763"/>
    </source>
</evidence>
<dbReference type="GO" id="GO:0003697">
    <property type="term" value="F:single-stranded DNA binding"/>
    <property type="evidence" value="ECO:0007669"/>
    <property type="project" value="TreeGrafter"/>
</dbReference>
<evidence type="ECO:0000256" key="11">
    <source>
        <dbReference type="ARBA" id="ARBA00023204"/>
    </source>
</evidence>
<dbReference type="CDD" id="cd09080">
    <property type="entry name" value="TDP2"/>
    <property type="match status" value="1"/>
</dbReference>
<evidence type="ECO:0000256" key="8">
    <source>
        <dbReference type="ARBA" id="ARBA00022801"/>
    </source>
</evidence>